<keyword evidence="2" id="KW-0813">Transport</keyword>
<proteinExistence type="predicted"/>
<dbReference type="GO" id="GO:0022857">
    <property type="term" value="F:transmembrane transporter activity"/>
    <property type="evidence" value="ECO:0007669"/>
    <property type="project" value="TreeGrafter"/>
</dbReference>
<name>R0MBN1_NOSB1</name>
<evidence type="ECO:0000256" key="5">
    <source>
        <dbReference type="ARBA" id="ARBA00022989"/>
    </source>
</evidence>
<gene>
    <name evidence="8" type="ORF">NBO_1199g0004</name>
</gene>
<evidence type="ECO:0000313" key="8">
    <source>
        <dbReference type="EMBL" id="EOB11425.1"/>
    </source>
</evidence>
<dbReference type="OrthoDB" id="1601at2759"/>
<feature type="transmembrane region" description="Helical" evidence="7">
    <location>
        <begin position="6"/>
        <end position="28"/>
    </location>
</feature>
<evidence type="ECO:0000256" key="6">
    <source>
        <dbReference type="ARBA" id="ARBA00023136"/>
    </source>
</evidence>
<feature type="transmembrane region" description="Helical" evidence="7">
    <location>
        <begin position="140"/>
        <end position="162"/>
    </location>
</feature>
<dbReference type="EMBL" id="KB910106">
    <property type="protein sequence ID" value="EOB11425.1"/>
    <property type="molecule type" value="Genomic_DNA"/>
</dbReference>
<evidence type="ECO:0000256" key="3">
    <source>
        <dbReference type="ARBA" id="ARBA00022597"/>
    </source>
</evidence>
<dbReference type="InterPro" id="IPR013657">
    <property type="entry name" value="SCL35B1-4/HUT1"/>
</dbReference>
<feature type="transmembrane region" description="Helical" evidence="7">
    <location>
        <begin position="87"/>
        <end position="104"/>
    </location>
</feature>
<feature type="transmembrane region" description="Helical" evidence="7">
    <location>
        <begin position="49"/>
        <end position="67"/>
    </location>
</feature>
<comment type="subcellular location">
    <subcellularLocation>
        <location evidence="1">Membrane</location>
        <topology evidence="1">Multi-pass membrane protein</topology>
    </subcellularLocation>
</comment>
<keyword evidence="4 7" id="KW-0812">Transmembrane</keyword>
<dbReference type="Pfam" id="PF08449">
    <property type="entry name" value="UAA"/>
    <property type="match status" value="1"/>
</dbReference>
<dbReference type="SUPFAM" id="SSF103481">
    <property type="entry name" value="Multidrug resistance efflux transporter EmrE"/>
    <property type="match status" value="1"/>
</dbReference>
<feature type="transmembrane region" description="Helical" evidence="7">
    <location>
        <begin position="116"/>
        <end position="134"/>
    </location>
</feature>
<feature type="transmembrane region" description="Helical" evidence="7">
    <location>
        <begin position="321"/>
        <end position="340"/>
    </location>
</feature>
<dbReference type="AlphaFoldDB" id="R0MBN1"/>
<feature type="transmembrane region" description="Helical" evidence="7">
    <location>
        <begin position="196"/>
        <end position="214"/>
    </location>
</feature>
<protein>
    <submittedName>
        <fullName evidence="8">UDP-galactose transporter</fullName>
    </submittedName>
</protein>
<reference evidence="8 9" key="1">
    <citation type="journal article" date="2013" name="BMC Genomics">
        <title>Comparative genomics of parasitic silkworm microsporidia reveal an association between genome expansion and host adaptation.</title>
        <authorList>
            <person name="Pan G."/>
            <person name="Xu J."/>
            <person name="Li T."/>
            <person name="Xia Q."/>
            <person name="Liu S.L."/>
            <person name="Zhang G."/>
            <person name="Li S."/>
            <person name="Li C."/>
            <person name="Liu H."/>
            <person name="Yang L."/>
            <person name="Liu T."/>
            <person name="Zhang X."/>
            <person name="Wu Z."/>
            <person name="Fan W."/>
            <person name="Dang X."/>
            <person name="Xiang H."/>
            <person name="Tao M."/>
            <person name="Li Y."/>
            <person name="Hu J."/>
            <person name="Li Z."/>
            <person name="Lin L."/>
            <person name="Luo J."/>
            <person name="Geng L."/>
            <person name="Wang L."/>
            <person name="Long M."/>
            <person name="Wan Y."/>
            <person name="He N."/>
            <person name="Zhang Z."/>
            <person name="Lu C."/>
            <person name="Keeling P.J."/>
            <person name="Wang J."/>
            <person name="Xiang Z."/>
            <person name="Zhou Z."/>
        </authorList>
    </citation>
    <scope>NUCLEOTIDE SEQUENCE [LARGE SCALE GENOMIC DNA]</scope>
    <source>
        <strain evidence="9">CQ1 / CVCC 102059</strain>
    </source>
</reference>
<keyword evidence="6 7" id="KW-0472">Membrane</keyword>
<dbReference type="GO" id="GO:0000139">
    <property type="term" value="C:Golgi membrane"/>
    <property type="evidence" value="ECO:0007669"/>
    <property type="project" value="TreeGrafter"/>
</dbReference>
<dbReference type="InterPro" id="IPR037185">
    <property type="entry name" value="EmrE-like"/>
</dbReference>
<evidence type="ECO:0000313" key="9">
    <source>
        <dbReference type="Proteomes" id="UP000016927"/>
    </source>
</evidence>
<dbReference type="GO" id="GO:0005789">
    <property type="term" value="C:endoplasmic reticulum membrane"/>
    <property type="evidence" value="ECO:0007669"/>
    <property type="project" value="TreeGrafter"/>
</dbReference>
<feature type="transmembrane region" description="Helical" evidence="7">
    <location>
        <begin position="271"/>
        <end position="289"/>
    </location>
</feature>
<feature type="transmembrane region" description="Helical" evidence="7">
    <location>
        <begin position="234"/>
        <end position="251"/>
    </location>
</feature>
<sequence>MTIISNYIFFISTSIKFHLFRSLTFFYLSILSKPMFSSVRYKKSTNLSILVHSIGIYLLYSLSGIYNEKISIHKYGNSNYKSTLFPMVLQCLGGVFVSKFLSRLKGESLLIKDFKIIFYYFLLSFLALTSTFLWRYSLNFLSYPTVIISKCCKLLSIAIMNFLILKKKFDNRKYFSILLTTVSVLCFSMSGKSNNFTFKGIFFLILNLSLDGLLNVTQDNVFKKFNVSSGNVMFYNNLIRLIMSLILMILTKDINYSYEFISLNPEILKDLIFSSLLNVLGQLLIYSMLEKHGSLVLTTVNISRNMLSIILSLVLFGHGIGFTQCICILGVIISISLDLLHDKKKKDKLI</sequence>
<dbReference type="VEuPathDB" id="MicrosporidiaDB:NBO_1199g0004"/>
<dbReference type="HOGENOM" id="CLU_036019_0_0_1"/>
<organism evidence="8 9">
    <name type="scientific">Nosema bombycis (strain CQ1 / CVCC 102059)</name>
    <name type="common">Microsporidian parasite</name>
    <name type="synonym">Pebrine of silkworm</name>
    <dbReference type="NCBI Taxonomy" id="578461"/>
    <lineage>
        <taxon>Eukaryota</taxon>
        <taxon>Fungi</taxon>
        <taxon>Fungi incertae sedis</taxon>
        <taxon>Microsporidia</taxon>
        <taxon>Nosematidae</taxon>
        <taxon>Nosema</taxon>
    </lineage>
</organism>
<evidence type="ECO:0000256" key="1">
    <source>
        <dbReference type="ARBA" id="ARBA00004141"/>
    </source>
</evidence>
<evidence type="ECO:0000256" key="7">
    <source>
        <dbReference type="SAM" id="Phobius"/>
    </source>
</evidence>
<keyword evidence="3" id="KW-0762">Sugar transport</keyword>
<feature type="transmembrane region" description="Helical" evidence="7">
    <location>
        <begin position="174"/>
        <end position="190"/>
    </location>
</feature>
<evidence type="ECO:0000256" key="2">
    <source>
        <dbReference type="ARBA" id="ARBA00022448"/>
    </source>
</evidence>
<keyword evidence="9" id="KW-1185">Reference proteome</keyword>
<keyword evidence="5 7" id="KW-1133">Transmembrane helix</keyword>
<dbReference type="PANTHER" id="PTHR10778">
    <property type="entry name" value="SOLUTE CARRIER FAMILY 35 MEMBER B"/>
    <property type="match status" value="1"/>
</dbReference>
<evidence type="ECO:0000256" key="4">
    <source>
        <dbReference type="ARBA" id="ARBA00022692"/>
    </source>
</evidence>
<accession>R0MBN1</accession>
<dbReference type="Proteomes" id="UP000016927">
    <property type="component" value="Unassembled WGS sequence"/>
</dbReference>
<dbReference type="STRING" id="578461.R0MBN1"/>